<dbReference type="EMBL" id="BMQL01000033">
    <property type="protein sequence ID" value="GGR24453.1"/>
    <property type="molecule type" value="Genomic_DNA"/>
</dbReference>
<dbReference type="Pfam" id="PF00501">
    <property type="entry name" value="AMP-binding"/>
    <property type="match status" value="1"/>
</dbReference>
<dbReference type="Gene3D" id="3.40.50.12780">
    <property type="entry name" value="N-terminal domain of ligase-like"/>
    <property type="match status" value="1"/>
</dbReference>
<comment type="caution">
    <text evidence="4">The sequence shown here is derived from an EMBL/GenBank/DDBJ whole genome shotgun (WGS) entry which is preliminary data.</text>
</comment>
<dbReference type="AlphaFoldDB" id="A0A918CHR1"/>
<dbReference type="InterPro" id="IPR000873">
    <property type="entry name" value="AMP-dep_synth/lig_dom"/>
</dbReference>
<organism evidence="4 5">
    <name type="scientific">Deinococcus ruber</name>
    <dbReference type="NCBI Taxonomy" id="1848197"/>
    <lineage>
        <taxon>Bacteria</taxon>
        <taxon>Thermotogati</taxon>
        <taxon>Deinococcota</taxon>
        <taxon>Deinococci</taxon>
        <taxon>Deinococcales</taxon>
        <taxon>Deinococcaceae</taxon>
        <taxon>Deinococcus</taxon>
    </lineage>
</organism>
<dbReference type="NCBIfam" id="NF006181">
    <property type="entry name" value="PRK08314.1"/>
    <property type="match status" value="1"/>
</dbReference>
<accession>A0A918CHR1</accession>
<keyword evidence="4" id="KW-0436">Ligase</keyword>
<dbReference type="InterPro" id="IPR025110">
    <property type="entry name" value="AMP-bd_C"/>
</dbReference>
<dbReference type="InterPro" id="IPR045851">
    <property type="entry name" value="AMP-bd_C_sf"/>
</dbReference>
<evidence type="ECO:0000259" key="3">
    <source>
        <dbReference type="Pfam" id="PF13193"/>
    </source>
</evidence>
<evidence type="ECO:0000259" key="2">
    <source>
        <dbReference type="Pfam" id="PF00501"/>
    </source>
</evidence>
<dbReference type="RefSeq" id="WP_189092285.1">
    <property type="nucleotide sequence ID" value="NZ_BMQL01000033.1"/>
</dbReference>
<dbReference type="SUPFAM" id="SSF56801">
    <property type="entry name" value="Acetyl-CoA synthetase-like"/>
    <property type="match status" value="1"/>
</dbReference>
<feature type="domain" description="AMP-dependent synthetase/ligase" evidence="2">
    <location>
        <begin position="49"/>
        <end position="423"/>
    </location>
</feature>
<evidence type="ECO:0000313" key="5">
    <source>
        <dbReference type="Proteomes" id="UP000603865"/>
    </source>
</evidence>
<reference evidence="4" key="1">
    <citation type="journal article" date="2014" name="Int. J. Syst. Evol. Microbiol.">
        <title>Complete genome sequence of Corynebacterium casei LMG S-19264T (=DSM 44701T), isolated from a smear-ripened cheese.</title>
        <authorList>
            <consortium name="US DOE Joint Genome Institute (JGI-PGF)"/>
            <person name="Walter F."/>
            <person name="Albersmeier A."/>
            <person name="Kalinowski J."/>
            <person name="Ruckert C."/>
        </authorList>
    </citation>
    <scope>NUCLEOTIDE SEQUENCE</scope>
    <source>
        <strain evidence="4">JCM 31311</strain>
    </source>
</reference>
<protein>
    <submittedName>
        <fullName evidence="4">Long-chain-fatty-acid--CoA ligase</fullName>
    </submittedName>
</protein>
<name>A0A918CHR1_9DEIO</name>
<dbReference type="PANTHER" id="PTHR43767">
    <property type="entry name" value="LONG-CHAIN-FATTY-ACID--COA LIGASE"/>
    <property type="match status" value="1"/>
</dbReference>
<keyword evidence="5" id="KW-1185">Reference proteome</keyword>
<dbReference type="GO" id="GO:0016878">
    <property type="term" value="F:acid-thiol ligase activity"/>
    <property type="evidence" value="ECO:0007669"/>
    <property type="project" value="UniProtKB-ARBA"/>
</dbReference>
<dbReference type="InterPro" id="IPR050237">
    <property type="entry name" value="ATP-dep_AMP-bd_enzyme"/>
</dbReference>
<evidence type="ECO:0000256" key="1">
    <source>
        <dbReference type="SAM" id="MobiDB-lite"/>
    </source>
</evidence>
<dbReference type="Gene3D" id="3.30.300.30">
    <property type="match status" value="1"/>
</dbReference>
<dbReference type="Proteomes" id="UP000603865">
    <property type="component" value="Unassembled WGS sequence"/>
</dbReference>
<dbReference type="InterPro" id="IPR042099">
    <property type="entry name" value="ANL_N_sf"/>
</dbReference>
<feature type="region of interest" description="Disordered" evidence="1">
    <location>
        <begin position="1"/>
        <end position="25"/>
    </location>
</feature>
<dbReference type="PANTHER" id="PTHR43767:SF1">
    <property type="entry name" value="NONRIBOSOMAL PEPTIDE SYNTHASE PES1 (EUROFUNG)-RELATED"/>
    <property type="match status" value="1"/>
</dbReference>
<feature type="domain" description="AMP-binding enzyme C-terminal" evidence="3">
    <location>
        <begin position="477"/>
        <end position="552"/>
    </location>
</feature>
<reference evidence="4" key="2">
    <citation type="submission" date="2020-09" db="EMBL/GenBank/DDBJ databases">
        <authorList>
            <person name="Sun Q."/>
            <person name="Ohkuma M."/>
        </authorList>
    </citation>
    <scope>NUCLEOTIDE SEQUENCE</scope>
    <source>
        <strain evidence="4">JCM 31311</strain>
    </source>
</reference>
<proteinExistence type="predicted"/>
<gene>
    <name evidence="4" type="primary">fadD-3</name>
    <name evidence="4" type="ORF">GCM10008957_40180</name>
</gene>
<evidence type="ECO:0000313" key="4">
    <source>
        <dbReference type="EMBL" id="GGR24453.1"/>
    </source>
</evidence>
<dbReference type="Pfam" id="PF13193">
    <property type="entry name" value="AMP-binding_C"/>
    <property type="match status" value="1"/>
</dbReference>
<sequence>MTATPTSVSPITPLPASPDPLPPLAGRYWPKGKPRRIPLPVTSLYDNLQVSARRYPDKVATWFYGQQTSYADLLDQADRFSGYLASVGVQKGDRVMICLQNSPQWIAAAHAIWRLGAVVIPLAPMIGPKEFAFFLQDAGLKAGVVAAELYGAAREGGLKNLVTVTLAQGLPDDRGGVAFPAGLDRVAAVQDSDITWEEALKVALPAPQAQVSPADLCVMPYTSGTTGFPKGCMHTHSSVQANAAGGAYWANMTSADKMLVSLPFFHVTGFTSSMLSPMFMGCTLVIMARWDRETARQLIRALEITGWTNTATMVVDLLANPLLTSEDLVSLKLVNGGGASMPEALGKKWKELSGLEFLEGYGLSETMAQTHSNPIERPKLQCLGIPFFGVDARIIDLDTLKELPQGETGEIVLHGPQVFQGYWNRPEASQEAFLELDGKKFFRSGDLGYVDAEGYFFFVDRLKRMVNAAGMKVWPAEVEAMLHAHPAVQEAVVIAVPDERNGERARAILVLRDGMTVTEAEFIEWARSQMAHYKAPREVRFAESLPKGPTGKVTWRPLQEAARLEQKKE</sequence>
<feature type="compositionally biased region" description="Pro residues" evidence="1">
    <location>
        <begin position="12"/>
        <end position="23"/>
    </location>
</feature>
<dbReference type="PROSITE" id="PS00455">
    <property type="entry name" value="AMP_BINDING"/>
    <property type="match status" value="1"/>
</dbReference>
<dbReference type="InterPro" id="IPR020845">
    <property type="entry name" value="AMP-binding_CS"/>
</dbReference>